<reference evidence="11" key="1">
    <citation type="submission" date="2018-11" db="EMBL/GenBank/DDBJ databases">
        <authorList>
            <person name="Alioto T."/>
            <person name="Alioto T."/>
        </authorList>
    </citation>
    <scope>NUCLEOTIDE SEQUENCE</scope>
</reference>
<comment type="caution">
    <text evidence="11">The sequence shown here is derived from an EMBL/GenBank/DDBJ whole genome shotgun (WGS) entry which is preliminary data.</text>
</comment>
<keyword evidence="12" id="KW-1185">Reference proteome</keyword>
<keyword evidence="6 9" id="KW-0472">Membrane</keyword>
<dbReference type="GO" id="GO:0016323">
    <property type="term" value="C:basolateral plasma membrane"/>
    <property type="evidence" value="ECO:0007669"/>
    <property type="project" value="TreeGrafter"/>
</dbReference>
<feature type="signal peptide" evidence="10">
    <location>
        <begin position="1"/>
        <end position="21"/>
    </location>
</feature>
<dbReference type="PANTHER" id="PTHR44974:SF1">
    <property type="entry name" value="V-SET AND IMMUNOGLOBULIN DOMAIN-CONTAINING PROTEIN 1"/>
    <property type="match status" value="1"/>
</dbReference>
<evidence type="ECO:0008006" key="13">
    <source>
        <dbReference type="Google" id="ProtNLM"/>
    </source>
</evidence>
<protein>
    <recommendedName>
        <fullName evidence="13">Ig-like domain-containing protein</fullName>
    </recommendedName>
</protein>
<dbReference type="Proteomes" id="UP000596742">
    <property type="component" value="Unassembled WGS sequence"/>
</dbReference>
<evidence type="ECO:0000256" key="2">
    <source>
        <dbReference type="ARBA" id="ARBA00022692"/>
    </source>
</evidence>
<dbReference type="GO" id="GO:0003382">
    <property type="term" value="P:epithelial cell morphogenesis"/>
    <property type="evidence" value="ECO:0007669"/>
    <property type="project" value="InterPro"/>
</dbReference>
<evidence type="ECO:0000256" key="7">
    <source>
        <dbReference type="ARBA" id="ARBA00023157"/>
    </source>
</evidence>
<comment type="subcellular location">
    <subcellularLocation>
        <location evidence="1">Membrane</location>
        <topology evidence="1">Single-pass type I membrane protein</topology>
    </subcellularLocation>
</comment>
<keyword evidence="5 9" id="KW-1133">Transmembrane helix</keyword>
<dbReference type="AlphaFoldDB" id="A0A8B6FL70"/>
<evidence type="ECO:0000256" key="3">
    <source>
        <dbReference type="ARBA" id="ARBA00022729"/>
    </source>
</evidence>
<dbReference type="GO" id="GO:0030277">
    <property type="term" value="P:maintenance of gastrointestinal epithelium"/>
    <property type="evidence" value="ECO:0007669"/>
    <property type="project" value="InterPro"/>
</dbReference>
<evidence type="ECO:0000313" key="12">
    <source>
        <dbReference type="Proteomes" id="UP000596742"/>
    </source>
</evidence>
<evidence type="ECO:0000256" key="9">
    <source>
        <dbReference type="SAM" id="Phobius"/>
    </source>
</evidence>
<keyword evidence="4" id="KW-0677">Repeat</keyword>
<evidence type="ECO:0000256" key="5">
    <source>
        <dbReference type="ARBA" id="ARBA00022989"/>
    </source>
</evidence>
<keyword evidence="7" id="KW-1015">Disulfide bond</keyword>
<keyword evidence="2 9" id="KW-0812">Transmembrane</keyword>
<keyword evidence="3 10" id="KW-0732">Signal</keyword>
<evidence type="ECO:0000256" key="4">
    <source>
        <dbReference type="ARBA" id="ARBA00022737"/>
    </source>
</evidence>
<evidence type="ECO:0000256" key="10">
    <source>
        <dbReference type="SAM" id="SignalP"/>
    </source>
</evidence>
<name>A0A8B6FL70_MYTGA</name>
<evidence type="ECO:0000256" key="1">
    <source>
        <dbReference type="ARBA" id="ARBA00004479"/>
    </source>
</evidence>
<dbReference type="PANTHER" id="PTHR44974">
    <property type="entry name" value="V-SET AND IMMUNOGLOBULIN DOMAIN-CONTAINING PROTEIN 1"/>
    <property type="match status" value="1"/>
</dbReference>
<dbReference type="InterPro" id="IPR029861">
    <property type="entry name" value="VSIG1"/>
</dbReference>
<accession>A0A8B6FL70</accession>
<evidence type="ECO:0000313" key="11">
    <source>
        <dbReference type="EMBL" id="VDI51939.1"/>
    </source>
</evidence>
<sequence>MAFRRLLALLNVGFFIAKCDLKFVKTILPESVTYGSDGIFIACIQHDLRDQDSIYSFLLSKEINGKTDEIVKIEADTNNPPKFLRAVWYDKELQSRSSIEHSQLIPVSSARLHLFIQAANVSCKDDGIFRCEIFISGGRSGSSSASLPIKVLDSTIKVTDTTPALKSVYDIDDTVKLKCSATFSTPSCLRWCIKRSDDREFKEYKVFENVMYSELKNDGCEYSRHSVLNYNISAKDISTQFACEISATSDCSSNTKHDIITLRNTNMDLITANISEHVIYKMQSLKINCVSKQLNLNDKIDTITLSKVYTRTETLLVKAKYSRLFEKTLVSWNDDDFKDRATIHSIKIVPSESAILNIEIPATKVECWDAATYRCGMFLIGDKYSLQKKTVKLIEDKEKTNKLVSIELSFSAIGFSTYTRWHDKTLKTRSEVLKAVVYPADQAKLHIKLNAKAVLCEDSGKYICEVFASNAKNGRSENYVNITVDSKGIYSVTEKTCSQSNGQYTVGHVVMLHCGGEIGNPPIIPQWCKRNQRASEMMLFPNDSKVSYTSLRKDDCQFFIYSMLEYTVTEDDLYTEFACAASVEECELAMTNSKFVIQRVSDQMCYRDNVQEDETGCEKIDGYIGGVSFLCIMSAILIFGVCCRKT</sequence>
<evidence type="ECO:0000256" key="6">
    <source>
        <dbReference type="ARBA" id="ARBA00023136"/>
    </source>
</evidence>
<keyword evidence="8" id="KW-0393">Immunoglobulin domain</keyword>
<dbReference type="EMBL" id="UYJE01007119">
    <property type="protein sequence ID" value="VDI51939.1"/>
    <property type="molecule type" value="Genomic_DNA"/>
</dbReference>
<feature type="chain" id="PRO_5033018625" description="Ig-like domain-containing protein" evidence="10">
    <location>
        <begin position="22"/>
        <end position="646"/>
    </location>
</feature>
<evidence type="ECO:0000256" key="8">
    <source>
        <dbReference type="ARBA" id="ARBA00023319"/>
    </source>
</evidence>
<feature type="transmembrane region" description="Helical" evidence="9">
    <location>
        <begin position="623"/>
        <end position="643"/>
    </location>
</feature>
<organism evidence="11 12">
    <name type="scientific">Mytilus galloprovincialis</name>
    <name type="common">Mediterranean mussel</name>
    <dbReference type="NCBI Taxonomy" id="29158"/>
    <lineage>
        <taxon>Eukaryota</taxon>
        <taxon>Metazoa</taxon>
        <taxon>Spiralia</taxon>
        <taxon>Lophotrochozoa</taxon>
        <taxon>Mollusca</taxon>
        <taxon>Bivalvia</taxon>
        <taxon>Autobranchia</taxon>
        <taxon>Pteriomorphia</taxon>
        <taxon>Mytilida</taxon>
        <taxon>Mytiloidea</taxon>
        <taxon>Mytilidae</taxon>
        <taxon>Mytilinae</taxon>
        <taxon>Mytilus</taxon>
    </lineage>
</organism>
<proteinExistence type="predicted"/>
<gene>
    <name evidence="11" type="ORF">MGAL_10B075976</name>
</gene>